<comment type="caution">
    <text evidence="7">The sequence shown here is derived from an EMBL/GenBank/DDBJ whole genome shotgun (WGS) entry which is preliminary data.</text>
</comment>
<protein>
    <recommendedName>
        <fullName evidence="6">Endonuclease/exonuclease/phosphatase domain-containing protein</fullName>
    </recommendedName>
</protein>
<organism evidence="7 8">
    <name type="scientific">Panicum virgatum</name>
    <name type="common">Blackwell switchgrass</name>
    <dbReference type="NCBI Taxonomy" id="38727"/>
    <lineage>
        <taxon>Eukaryota</taxon>
        <taxon>Viridiplantae</taxon>
        <taxon>Streptophyta</taxon>
        <taxon>Embryophyta</taxon>
        <taxon>Tracheophyta</taxon>
        <taxon>Spermatophyta</taxon>
        <taxon>Magnoliopsida</taxon>
        <taxon>Liliopsida</taxon>
        <taxon>Poales</taxon>
        <taxon>Poaceae</taxon>
        <taxon>PACMAD clade</taxon>
        <taxon>Panicoideae</taxon>
        <taxon>Panicodae</taxon>
        <taxon>Paniceae</taxon>
        <taxon>Panicinae</taxon>
        <taxon>Panicum</taxon>
        <taxon>Panicum sect. Hiantes</taxon>
    </lineage>
</organism>
<dbReference type="InterPro" id="IPR005135">
    <property type="entry name" value="Endo/exonuclease/phosphatase"/>
</dbReference>
<evidence type="ECO:0000256" key="3">
    <source>
        <dbReference type="ARBA" id="ARBA00022723"/>
    </source>
</evidence>
<evidence type="ECO:0000313" key="7">
    <source>
        <dbReference type="EMBL" id="KAG2638131.1"/>
    </source>
</evidence>
<keyword evidence="8" id="KW-1185">Reference proteome</keyword>
<gene>
    <name evidence="7" type="ORF">PVAP13_2NG572720</name>
</gene>
<reference evidence="7" key="1">
    <citation type="submission" date="2020-05" db="EMBL/GenBank/DDBJ databases">
        <title>WGS assembly of Panicum virgatum.</title>
        <authorList>
            <person name="Lovell J.T."/>
            <person name="Jenkins J."/>
            <person name="Shu S."/>
            <person name="Juenger T.E."/>
            <person name="Schmutz J."/>
        </authorList>
    </citation>
    <scope>NUCLEOTIDE SEQUENCE</scope>
    <source>
        <strain evidence="7">AP13</strain>
    </source>
</reference>
<dbReference type="EMBL" id="CM029040">
    <property type="protein sequence ID" value="KAG2638131.1"/>
    <property type="molecule type" value="Genomic_DNA"/>
</dbReference>
<sequence length="160" mass="18411">MTTENLLIWNVRGLNARARRNVVRDLAADQHVSLVCFQETKLDTCTDAIVPVHTCVGILLAWNRDIWSANTPIFRAHSISAHITLKASGESWWLTVVYGPQGDQNKIQFLEELRALRQSCSRMWMICGDFNIIYKATDKSNGRLHRRMMGRFRRLIDVTP</sequence>
<dbReference type="GO" id="GO:0003906">
    <property type="term" value="F:DNA-(apurinic or apyrimidinic site) endonuclease activity"/>
    <property type="evidence" value="ECO:0007669"/>
    <property type="project" value="TreeGrafter"/>
</dbReference>
<dbReference type="PANTHER" id="PTHR22748:SF19">
    <property type="entry name" value="ENDONUCLEASE_EXONUCLEASE_PHOSPHATASE DOMAIN-CONTAINING PROTEIN"/>
    <property type="match status" value="1"/>
</dbReference>
<proteinExistence type="inferred from homology"/>
<dbReference type="GO" id="GO:0008311">
    <property type="term" value="F:double-stranded DNA 3'-5' DNA exonuclease activity"/>
    <property type="evidence" value="ECO:0007669"/>
    <property type="project" value="TreeGrafter"/>
</dbReference>
<dbReference type="InterPro" id="IPR004808">
    <property type="entry name" value="AP_endonuc_1"/>
</dbReference>
<dbReference type="GO" id="GO:0008081">
    <property type="term" value="F:phosphoric diester hydrolase activity"/>
    <property type="evidence" value="ECO:0007669"/>
    <property type="project" value="TreeGrafter"/>
</dbReference>
<comment type="similarity">
    <text evidence="2">Belongs to the DNA repair enzymes AP/ExoA family.</text>
</comment>
<dbReference type="GO" id="GO:0006284">
    <property type="term" value="P:base-excision repair"/>
    <property type="evidence" value="ECO:0007669"/>
    <property type="project" value="TreeGrafter"/>
</dbReference>
<keyword evidence="4" id="KW-0378">Hydrolase</keyword>
<dbReference type="GO" id="GO:0046872">
    <property type="term" value="F:metal ion binding"/>
    <property type="evidence" value="ECO:0007669"/>
    <property type="project" value="UniProtKB-KW"/>
</dbReference>
<evidence type="ECO:0000259" key="6">
    <source>
        <dbReference type="Pfam" id="PF03372"/>
    </source>
</evidence>
<dbReference type="Proteomes" id="UP000823388">
    <property type="component" value="Chromosome 2N"/>
</dbReference>
<dbReference type="SUPFAM" id="SSF56219">
    <property type="entry name" value="DNase I-like"/>
    <property type="match status" value="1"/>
</dbReference>
<keyword evidence="5" id="KW-0460">Magnesium</keyword>
<dbReference type="AlphaFoldDB" id="A0A8T0VMU0"/>
<name>A0A8T0VMU0_PANVG</name>
<feature type="domain" description="Endonuclease/exonuclease/phosphatase" evidence="6">
    <location>
        <begin position="9"/>
        <end position="147"/>
    </location>
</feature>
<dbReference type="InterPro" id="IPR036691">
    <property type="entry name" value="Endo/exonu/phosph_ase_sf"/>
</dbReference>
<dbReference type="Pfam" id="PF03372">
    <property type="entry name" value="Exo_endo_phos"/>
    <property type="match status" value="1"/>
</dbReference>
<comment type="cofactor">
    <cofactor evidence="1">
        <name>Mg(2+)</name>
        <dbReference type="ChEBI" id="CHEBI:18420"/>
    </cofactor>
</comment>
<keyword evidence="3" id="KW-0479">Metal-binding</keyword>
<dbReference type="Gene3D" id="3.60.10.10">
    <property type="entry name" value="Endonuclease/exonuclease/phosphatase"/>
    <property type="match status" value="1"/>
</dbReference>
<evidence type="ECO:0000256" key="5">
    <source>
        <dbReference type="ARBA" id="ARBA00022842"/>
    </source>
</evidence>
<evidence type="ECO:0000256" key="1">
    <source>
        <dbReference type="ARBA" id="ARBA00001946"/>
    </source>
</evidence>
<evidence type="ECO:0000256" key="2">
    <source>
        <dbReference type="ARBA" id="ARBA00007092"/>
    </source>
</evidence>
<accession>A0A8T0VMU0</accession>
<dbReference type="GO" id="GO:0005634">
    <property type="term" value="C:nucleus"/>
    <property type="evidence" value="ECO:0007669"/>
    <property type="project" value="TreeGrafter"/>
</dbReference>
<evidence type="ECO:0000256" key="4">
    <source>
        <dbReference type="ARBA" id="ARBA00022801"/>
    </source>
</evidence>
<dbReference type="PANTHER" id="PTHR22748">
    <property type="entry name" value="AP ENDONUCLEASE"/>
    <property type="match status" value="1"/>
</dbReference>
<evidence type="ECO:0000313" key="8">
    <source>
        <dbReference type="Proteomes" id="UP000823388"/>
    </source>
</evidence>